<keyword evidence="4" id="KW-1185">Reference proteome</keyword>
<dbReference type="InterPro" id="IPR007394">
    <property type="entry name" value="UPF0122"/>
</dbReference>
<proteinExistence type="inferred from homology"/>
<dbReference type="EMBL" id="LR215037">
    <property type="protein sequence ID" value="VEU75727.1"/>
    <property type="molecule type" value="Genomic_DNA"/>
</dbReference>
<sequence>MNKDIKNVENIEYLCNLFEKYNSFLTQVQIQAFKLYFFENLSYSEIAQVTATTRSAAYDSVNKAIKNLLKISNKIND</sequence>
<evidence type="ECO:0000256" key="1">
    <source>
        <dbReference type="ARBA" id="ARBA00008720"/>
    </source>
</evidence>
<dbReference type="Proteomes" id="UP000290243">
    <property type="component" value="Chromosome"/>
</dbReference>
<comment type="similarity">
    <text evidence="1">Belongs to the UPF0122 family.</text>
</comment>
<accession>A0A449B543</accession>
<evidence type="ECO:0000313" key="3">
    <source>
        <dbReference type="EMBL" id="VEU75727.1"/>
    </source>
</evidence>
<dbReference type="Pfam" id="PF04297">
    <property type="entry name" value="UPF0122"/>
    <property type="match status" value="1"/>
</dbReference>
<gene>
    <name evidence="3" type="ORF">NCTC10168_00661</name>
</gene>
<evidence type="ECO:0000256" key="2">
    <source>
        <dbReference type="ARBA" id="ARBA00024764"/>
    </source>
</evidence>
<comment type="function">
    <text evidence="2">Might take part in the signal recognition particle (SRP) pathway. This is inferred from the conservation of its genetic proximity to ftsY/ffh. May be a regulatory protein.</text>
</comment>
<dbReference type="OrthoDB" id="399219at2"/>
<name>A0A449B543_9BACT</name>
<organism evidence="3 4">
    <name type="scientific">Mycoplasmopsis maculosa</name>
    <dbReference type="NCBI Taxonomy" id="114885"/>
    <lineage>
        <taxon>Bacteria</taxon>
        <taxon>Bacillati</taxon>
        <taxon>Mycoplasmatota</taxon>
        <taxon>Mycoplasmoidales</taxon>
        <taxon>Metamycoplasmataceae</taxon>
        <taxon>Mycoplasmopsis</taxon>
    </lineage>
</organism>
<dbReference type="InterPro" id="IPR036388">
    <property type="entry name" value="WH-like_DNA-bd_sf"/>
</dbReference>
<dbReference type="KEGG" id="mmau:NCTC10168_00661"/>
<evidence type="ECO:0000313" key="4">
    <source>
        <dbReference type="Proteomes" id="UP000290243"/>
    </source>
</evidence>
<dbReference type="InterPro" id="IPR013324">
    <property type="entry name" value="RNA_pol_sigma_r3/r4-like"/>
</dbReference>
<dbReference type="Gene3D" id="1.10.10.10">
    <property type="entry name" value="Winged helix-like DNA-binding domain superfamily/Winged helix DNA-binding domain"/>
    <property type="match status" value="1"/>
</dbReference>
<dbReference type="AlphaFoldDB" id="A0A449B543"/>
<dbReference type="RefSeq" id="WP_129647072.1">
    <property type="nucleotide sequence ID" value="NZ_LR215037.1"/>
</dbReference>
<protein>
    <submittedName>
        <fullName evidence="3">Sigma-70 factor-like HTH protein</fullName>
    </submittedName>
</protein>
<dbReference type="SUPFAM" id="SSF88659">
    <property type="entry name" value="Sigma3 and sigma4 domains of RNA polymerase sigma factors"/>
    <property type="match status" value="1"/>
</dbReference>
<reference evidence="3 4" key="1">
    <citation type="submission" date="2019-01" db="EMBL/GenBank/DDBJ databases">
        <authorList>
            <consortium name="Pathogen Informatics"/>
        </authorList>
    </citation>
    <scope>NUCLEOTIDE SEQUENCE [LARGE SCALE GENOMIC DNA]</scope>
    <source>
        <strain evidence="3 4">NCTC10168</strain>
    </source>
</reference>